<dbReference type="InterPro" id="IPR038765">
    <property type="entry name" value="Papain-like_cys_pep_sf"/>
</dbReference>
<dbReference type="Gene3D" id="2.60.40.10">
    <property type="entry name" value="Immunoglobulins"/>
    <property type="match status" value="4"/>
</dbReference>
<evidence type="ECO:0000313" key="4">
    <source>
        <dbReference type="EMBL" id="KAF7995203.1"/>
    </source>
</evidence>
<evidence type="ECO:0000259" key="3">
    <source>
        <dbReference type="SMART" id="SM00460"/>
    </source>
</evidence>
<dbReference type="InterPro" id="IPR036985">
    <property type="entry name" value="Transglutaminase-like_sf"/>
</dbReference>
<dbReference type="SUPFAM" id="SSF54001">
    <property type="entry name" value="Cysteine proteinases"/>
    <property type="match status" value="1"/>
</dbReference>
<feature type="coiled-coil region" evidence="2">
    <location>
        <begin position="782"/>
        <end position="827"/>
    </location>
</feature>
<sequence>MQREAGLVIRRGQDFYLNLKLNRDYDESTDEVTLVLNMEVESNIFDVTDKTPEISIPLMNYFKPGTSTASLDAIDIHSIKIKVFLPVNLCIAKYRLSIKTNTKSVVSSAASFKINELLYIIFNPWCADDDVFVDDEEHRQEYVLSEDGLIWTGNASHMRTVPWAFRHFSRDVLDCAFYLINAKSNVDVVNKATLANSNDYDKGVLLGRWDGNYADGKHPCAWLGSSDIIQKYHKEKTSVKYGQCWVYGGVLTTLCRALGIPSRVVTNFASAHDTNGNLRIERCFDFQGKEIQDEEFTGDSVWNFHVWNEVWMRRTDLKDKNYDGWQVVDATPQETSSNDDDYQGQYACGPVPVLAIKLGDLDVPYDGKFVFAEVNADVYYFRKSKTNDKKMFDRVDQHRVGQNISTKAVGSYQREDITDTYKFPEDSIENRESFHKARTFCQDVRANEIDCPATNFNSIKVNLDATKNVEIGQPISIVLSIKNESNETHDVTTKLVFNAYQYTGIKIDLVKQTKADVSVGPKASKIVKLDIYWDDYKASLMSTCMFKIICLCSVPKENYDYFADSNIQLIKPKIKIDAKQLVAVDEKIKATMSFTNPLPIKLTNCQFRVLAPGLERNLKIKLDNIVEPGAVVSCYFTSVPKRKGNSTIIVNFESNELNEIEGFLPIIVVKNLPPLPPTIIDPKPDDAGESDQPSVGLSEMNLTIIPTITSNIEHKLSNDNSTVDSSNNQLSQPNDTYQQISCQDKKQEQTLAECSELNKKYTNKSETLLTCENSVSSLRDHQVNLENNLTTLELNIKDIVDEKNHTIVEMQRVVDRLQLEIALKTQQYSNISLQLKNKINENEKIIQESIAFKKKQEKTFDEYLGIKQKYNKSLETLSTCDNRVLSLRDHQVNLENNLTTLELNIKDIVDEKNHTIVEMQRVVDRLQLEIALKTQQYSNISQQLKNKIYENEKINQELIALKKEQAEKSEAIENAKQLVALDEKIKATMSFTNPLPIELTNCQFRVLAPGLERNLKIKLDNIVEPGAVVSCHFTNVPKRKGNSTIIVNFESNELNGIEGFLPIIVVKNLPPLPPTIIGPKPDDAGVSDQPSVGVLKPDDSSLIVAEAKKSEKSNLFANYIEEILMLMKVTVSNGDRRTGLTANI</sequence>
<dbReference type="OrthoDB" id="676979at2759"/>
<dbReference type="InterPro" id="IPR014756">
    <property type="entry name" value="Ig_E-set"/>
</dbReference>
<keyword evidence="2" id="KW-0175">Coiled coil</keyword>
<dbReference type="SMART" id="SM00460">
    <property type="entry name" value="TGc"/>
    <property type="match status" value="1"/>
</dbReference>
<evidence type="ECO:0000313" key="5">
    <source>
        <dbReference type="Proteomes" id="UP000639338"/>
    </source>
</evidence>
<keyword evidence="5" id="KW-1185">Reference proteome</keyword>
<evidence type="ECO:0000256" key="1">
    <source>
        <dbReference type="ARBA" id="ARBA00005968"/>
    </source>
</evidence>
<comment type="caution">
    <text evidence="4">The sequence shown here is derived from an EMBL/GenBank/DDBJ whole genome shotgun (WGS) entry which is preliminary data.</text>
</comment>
<dbReference type="EMBL" id="JACMRX010000002">
    <property type="protein sequence ID" value="KAF7995203.1"/>
    <property type="molecule type" value="Genomic_DNA"/>
</dbReference>
<dbReference type="Pfam" id="PF00868">
    <property type="entry name" value="Transglut_N"/>
    <property type="match status" value="1"/>
</dbReference>
<dbReference type="FunFam" id="2.60.40.10:FF:000090">
    <property type="entry name" value="Protein-glutamine gamma-glutamyltransferase 2"/>
    <property type="match status" value="2"/>
</dbReference>
<evidence type="ECO:0000256" key="2">
    <source>
        <dbReference type="SAM" id="Coils"/>
    </source>
</evidence>
<dbReference type="SUPFAM" id="SSF81296">
    <property type="entry name" value="E set domains"/>
    <property type="match status" value="1"/>
</dbReference>
<dbReference type="AlphaFoldDB" id="A0A834XXA4"/>
<organism evidence="4 5">
    <name type="scientific">Aphidius gifuensis</name>
    <name type="common">Parasitoid wasp</name>
    <dbReference type="NCBI Taxonomy" id="684658"/>
    <lineage>
        <taxon>Eukaryota</taxon>
        <taxon>Metazoa</taxon>
        <taxon>Ecdysozoa</taxon>
        <taxon>Arthropoda</taxon>
        <taxon>Hexapoda</taxon>
        <taxon>Insecta</taxon>
        <taxon>Pterygota</taxon>
        <taxon>Neoptera</taxon>
        <taxon>Endopterygota</taxon>
        <taxon>Hymenoptera</taxon>
        <taxon>Apocrita</taxon>
        <taxon>Ichneumonoidea</taxon>
        <taxon>Braconidae</taxon>
        <taxon>Aphidiinae</taxon>
        <taxon>Aphidius</taxon>
    </lineage>
</organism>
<dbReference type="GO" id="GO:0003810">
    <property type="term" value="F:protein-glutamine gamma-glutamyltransferase activity"/>
    <property type="evidence" value="ECO:0007669"/>
    <property type="project" value="InterPro"/>
</dbReference>
<dbReference type="InterPro" id="IPR002931">
    <property type="entry name" value="Transglutaminase-like"/>
</dbReference>
<dbReference type="PANTHER" id="PTHR11590:SF69">
    <property type="entry name" value="RE08173P"/>
    <property type="match status" value="1"/>
</dbReference>
<protein>
    <recommendedName>
        <fullName evidence="3">Transglutaminase-like domain-containing protein</fullName>
    </recommendedName>
</protein>
<feature type="coiled-coil region" evidence="2">
    <location>
        <begin position="891"/>
        <end position="981"/>
    </location>
</feature>
<gene>
    <name evidence="4" type="ORF">HCN44_004675</name>
</gene>
<dbReference type="InterPro" id="IPR050779">
    <property type="entry name" value="Transglutaminase"/>
</dbReference>
<dbReference type="Pfam" id="PF01841">
    <property type="entry name" value="Transglut_core"/>
    <property type="match status" value="1"/>
</dbReference>
<dbReference type="Gene3D" id="3.90.260.10">
    <property type="entry name" value="Transglutaminase-like"/>
    <property type="match status" value="1"/>
</dbReference>
<dbReference type="FunFam" id="3.90.260.10:FF:000002">
    <property type="entry name" value="Erythrocyte membrane protein band 4.2"/>
    <property type="match status" value="1"/>
</dbReference>
<dbReference type="InterPro" id="IPR013783">
    <property type="entry name" value="Ig-like_fold"/>
</dbReference>
<dbReference type="Proteomes" id="UP000639338">
    <property type="component" value="Unassembled WGS sequence"/>
</dbReference>
<accession>A0A834XXA4</accession>
<dbReference type="SUPFAM" id="SSF49309">
    <property type="entry name" value="Transglutaminase, two C-terminal domains"/>
    <property type="match status" value="3"/>
</dbReference>
<comment type="similarity">
    <text evidence="1">Belongs to the transglutaminase superfamily. Transglutaminase family.</text>
</comment>
<dbReference type="PANTHER" id="PTHR11590">
    <property type="entry name" value="PROTEIN-GLUTAMINE GAMMA-GLUTAMYLTRANSFERASE"/>
    <property type="match status" value="1"/>
</dbReference>
<dbReference type="Pfam" id="PF00927">
    <property type="entry name" value="Transglut_C"/>
    <property type="match status" value="3"/>
</dbReference>
<reference evidence="4 5" key="1">
    <citation type="submission" date="2020-08" db="EMBL/GenBank/DDBJ databases">
        <title>Aphidius gifuensis genome sequencing and assembly.</title>
        <authorList>
            <person name="Du Z."/>
        </authorList>
    </citation>
    <scope>NUCLEOTIDE SEQUENCE [LARGE SCALE GENOMIC DNA]</scope>
    <source>
        <strain evidence="4">YNYX2018</strain>
        <tissue evidence="4">Adults</tissue>
    </source>
</reference>
<dbReference type="InterPro" id="IPR008958">
    <property type="entry name" value="Transglutaminase_C"/>
</dbReference>
<name>A0A834XXA4_APHGI</name>
<dbReference type="InterPro" id="IPR001102">
    <property type="entry name" value="Transglutaminase_N"/>
</dbReference>
<proteinExistence type="inferred from homology"/>
<dbReference type="InterPro" id="IPR036238">
    <property type="entry name" value="Transglutaminase_C_sf"/>
</dbReference>
<feature type="domain" description="Transglutaminase-like" evidence="3">
    <location>
        <begin position="236"/>
        <end position="332"/>
    </location>
</feature>